<dbReference type="PRINTS" id="PR00404">
    <property type="entry name" value="MADSDOMAIN"/>
</dbReference>
<evidence type="ECO:0000256" key="2">
    <source>
        <dbReference type="ARBA" id="ARBA00023015"/>
    </source>
</evidence>
<dbReference type="PROSITE" id="PS50066">
    <property type="entry name" value="MADS_BOX_2"/>
    <property type="match status" value="1"/>
</dbReference>
<proteinExistence type="predicted"/>
<keyword evidence="3" id="KW-0238">DNA-binding</keyword>
<dbReference type="SUPFAM" id="SSF55455">
    <property type="entry name" value="SRF-like"/>
    <property type="match status" value="1"/>
</dbReference>
<dbReference type="Proteomes" id="UP001359559">
    <property type="component" value="Unassembled WGS sequence"/>
</dbReference>
<feature type="coiled-coil region" evidence="6">
    <location>
        <begin position="91"/>
        <end position="125"/>
    </location>
</feature>
<evidence type="ECO:0000256" key="5">
    <source>
        <dbReference type="ARBA" id="ARBA00023242"/>
    </source>
</evidence>
<evidence type="ECO:0000256" key="1">
    <source>
        <dbReference type="ARBA" id="ARBA00004123"/>
    </source>
</evidence>
<organism evidence="8 9">
    <name type="scientific">Clitoria ternatea</name>
    <name type="common">Butterfly pea</name>
    <dbReference type="NCBI Taxonomy" id="43366"/>
    <lineage>
        <taxon>Eukaryota</taxon>
        <taxon>Viridiplantae</taxon>
        <taxon>Streptophyta</taxon>
        <taxon>Embryophyta</taxon>
        <taxon>Tracheophyta</taxon>
        <taxon>Spermatophyta</taxon>
        <taxon>Magnoliopsida</taxon>
        <taxon>eudicotyledons</taxon>
        <taxon>Gunneridae</taxon>
        <taxon>Pentapetalae</taxon>
        <taxon>rosids</taxon>
        <taxon>fabids</taxon>
        <taxon>Fabales</taxon>
        <taxon>Fabaceae</taxon>
        <taxon>Papilionoideae</taxon>
        <taxon>50 kb inversion clade</taxon>
        <taxon>NPAAA clade</taxon>
        <taxon>indigoferoid/millettioid clade</taxon>
        <taxon>Phaseoleae</taxon>
        <taxon>Clitoria</taxon>
    </lineage>
</organism>
<dbReference type="PANTHER" id="PTHR11945:SF448">
    <property type="entry name" value="MADS-BOX TRANSCRIPTION FACTOR FAMILY PROTEIN"/>
    <property type="match status" value="1"/>
</dbReference>
<accession>A0AAN9J8Y0</accession>
<evidence type="ECO:0000259" key="7">
    <source>
        <dbReference type="PROSITE" id="PS50066"/>
    </source>
</evidence>
<comment type="subcellular location">
    <subcellularLocation>
        <location evidence="1">Nucleus</location>
    </subcellularLocation>
</comment>
<dbReference type="InterPro" id="IPR036879">
    <property type="entry name" value="TF_MADSbox_sf"/>
</dbReference>
<dbReference type="InterPro" id="IPR002100">
    <property type="entry name" value="TF_MADSbox"/>
</dbReference>
<keyword evidence="2" id="KW-0805">Transcription regulation</keyword>
<name>A0AAN9J8Y0_CLITE</name>
<keyword evidence="4" id="KW-0804">Transcription</keyword>
<comment type="caution">
    <text evidence="8">The sequence shown here is derived from an EMBL/GenBank/DDBJ whole genome shotgun (WGS) entry which is preliminary data.</text>
</comment>
<dbReference type="AlphaFoldDB" id="A0AAN9J8Y0"/>
<evidence type="ECO:0000313" key="9">
    <source>
        <dbReference type="Proteomes" id="UP001359559"/>
    </source>
</evidence>
<dbReference type="Pfam" id="PF00319">
    <property type="entry name" value="SRF-TF"/>
    <property type="match status" value="1"/>
</dbReference>
<feature type="domain" description="MADS-box" evidence="7">
    <location>
        <begin position="11"/>
        <end position="71"/>
    </location>
</feature>
<reference evidence="8 9" key="1">
    <citation type="submission" date="2024-01" db="EMBL/GenBank/DDBJ databases">
        <title>The genomes of 5 underutilized Papilionoideae crops provide insights into root nodulation and disease resistance.</title>
        <authorList>
            <person name="Yuan L."/>
        </authorList>
    </citation>
    <scope>NUCLEOTIDE SEQUENCE [LARGE SCALE GENOMIC DNA]</scope>
    <source>
        <strain evidence="8">LY-2023</strain>
        <tissue evidence="8">Leaf</tissue>
    </source>
</reference>
<dbReference type="GO" id="GO:0046983">
    <property type="term" value="F:protein dimerization activity"/>
    <property type="evidence" value="ECO:0007669"/>
    <property type="project" value="InterPro"/>
</dbReference>
<gene>
    <name evidence="8" type="ORF">RJT34_17411</name>
</gene>
<dbReference type="PANTHER" id="PTHR11945">
    <property type="entry name" value="MADS BOX PROTEIN"/>
    <property type="match status" value="1"/>
</dbReference>
<dbReference type="GO" id="GO:0000981">
    <property type="term" value="F:DNA-binding transcription factor activity, RNA polymerase II-specific"/>
    <property type="evidence" value="ECO:0007669"/>
    <property type="project" value="TreeGrafter"/>
</dbReference>
<dbReference type="GO" id="GO:0000978">
    <property type="term" value="F:RNA polymerase II cis-regulatory region sequence-specific DNA binding"/>
    <property type="evidence" value="ECO:0007669"/>
    <property type="project" value="TreeGrafter"/>
</dbReference>
<dbReference type="SMART" id="SM00432">
    <property type="entry name" value="MADS"/>
    <property type="match status" value="1"/>
</dbReference>
<keyword evidence="6" id="KW-0175">Coiled coil</keyword>
<dbReference type="GO" id="GO:0005634">
    <property type="term" value="C:nucleus"/>
    <property type="evidence" value="ECO:0007669"/>
    <property type="project" value="UniProtKB-SubCell"/>
</dbReference>
<keyword evidence="9" id="KW-1185">Reference proteome</keyword>
<sequence length="236" mass="26150">MASSQLASTSTGKRKIEIKKVELPTKRHVTFSKRKLGLFNKVTELSILCHAETALIIISQNNKLYSCGYPNVDHVLHRFMVGGSPTRMAEHESLEALRLEYEATQNQAKEEKKRLKEMKDEQESNNGGGFPCWWNNSVEEMDLDSVEQFKICLEGMKINLVAALEQKMLGAAPSNPSLVNKPIPLSTVAPKIEPQNTTSLGIQGYGDQGQVQGYWGNDGAVTQYSSLFPTSGCGHY</sequence>
<evidence type="ECO:0000313" key="8">
    <source>
        <dbReference type="EMBL" id="KAK7294522.1"/>
    </source>
</evidence>
<dbReference type="Gene3D" id="3.40.1810.10">
    <property type="entry name" value="Transcription factor, MADS-box"/>
    <property type="match status" value="1"/>
</dbReference>
<dbReference type="EMBL" id="JAYKXN010000004">
    <property type="protein sequence ID" value="KAK7294522.1"/>
    <property type="molecule type" value="Genomic_DNA"/>
</dbReference>
<evidence type="ECO:0000256" key="4">
    <source>
        <dbReference type="ARBA" id="ARBA00023163"/>
    </source>
</evidence>
<keyword evidence="5" id="KW-0539">Nucleus</keyword>
<protein>
    <recommendedName>
        <fullName evidence="7">MADS-box domain-containing protein</fullName>
    </recommendedName>
</protein>
<evidence type="ECO:0000256" key="6">
    <source>
        <dbReference type="SAM" id="Coils"/>
    </source>
</evidence>
<evidence type="ECO:0000256" key="3">
    <source>
        <dbReference type="ARBA" id="ARBA00023125"/>
    </source>
</evidence>